<dbReference type="Proteomes" id="UP000054097">
    <property type="component" value="Unassembled WGS sequence"/>
</dbReference>
<dbReference type="Gene3D" id="3.40.50.720">
    <property type="entry name" value="NAD(P)-binding Rossmann-like Domain"/>
    <property type="match status" value="1"/>
</dbReference>
<gene>
    <name evidence="1" type="ORF">M408DRAFT_85585</name>
</gene>
<dbReference type="AlphaFoldDB" id="A0A0C2X6T5"/>
<dbReference type="HOGENOM" id="CLU_066707_1_0_1"/>
<dbReference type="EMBL" id="KN824277">
    <property type="protein sequence ID" value="KIM33808.1"/>
    <property type="molecule type" value="Genomic_DNA"/>
</dbReference>
<keyword evidence="2" id="KW-1185">Reference proteome</keyword>
<sequence>MHIFALGASRATGYYAALGYLERGYTVTILLRSPLVLQQDPAFKQYLDKGTARLTKGDAMIEDEVVSAWKEAVNHAPVDVVLFSLGPTARFNLFKGFVIDKPNISSLSFLHTMHAVAQTSVALSAPPPRLAVVSAKSVTPGALALNPAPVRIIAGWLLRQLNLDKRGMEAIACHGVGKEYEKGMTPGEPILPTGWRDSLPAAGWAPRSVIIRPPQLTDGPAKGKYRADVKDFLVSKISRRDLGNFLAGDLLDRWEVYEGEIVTVGY</sequence>
<evidence type="ECO:0008006" key="3">
    <source>
        <dbReference type="Google" id="ProtNLM"/>
    </source>
</evidence>
<name>A0A0C2X6T5_SERVB</name>
<protein>
    <recommendedName>
        <fullName evidence="3">NAD(P)-binding domain-containing protein</fullName>
    </recommendedName>
</protein>
<reference evidence="1 2" key="1">
    <citation type="submission" date="2014-04" db="EMBL/GenBank/DDBJ databases">
        <authorList>
            <consortium name="DOE Joint Genome Institute"/>
            <person name="Kuo A."/>
            <person name="Zuccaro A."/>
            <person name="Kohler A."/>
            <person name="Nagy L.G."/>
            <person name="Floudas D."/>
            <person name="Copeland A."/>
            <person name="Barry K.W."/>
            <person name="Cichocki N."/>
            <person name="Veneault-Fourrey C."/>
            <person name="LaButti K."/>
            <person name="Lindquist E.A."/>
            <person name="Lipzen A."/>
            <person name="Lundell T."/>
            <person name="Morin E."/>
            <person name="Murat C."/>
            <person name="Sun H."/>
            <person name="Tunlid A."/>
            <person name="Henrissat B."/>
            <person name="Grigoriev I.V."/>
            <person name="Hibbett D.S."/>
            <person name="Martin F."/>
            <person name="Nordberg H.P."/>
            <person name="Cantor M.N."/>
            <person name="Hua S.X."/>
        </authorList>
    </citation>
    <scope>NUCLEOTIDE SEQUENCE [LARGE SCALE GENOMIC DNA]</scope>
    <source>
        <strain evidence="1 2">MAFF 305830</strain>
    </source>
</reference>
<dbReference type="STRING" id="933852.A0A0C2X6T5"/>
<evidence type="ECO:0000313" key="2">
    <source>
        <dbReference type="Proteomes" id="UP000054097"/>
    </source>
</evidence>
<dbReference type="SUPFAM" id="SSF51735">
    <property type="entry name" value="NAD(P)-binding Rossmann-fold domains"/>
    <property type="match status" value="1"/>
</dbReference>
<organism evidence="1 2">
    <name type="scientific">Serendipita vermifera MAFF 305830</name>
    <dbReference type="NCBI Taxonomy" id="933852"/>
    <lineage>
        <taxon>Eukaryota</taxon>
        <taxon>Fungi</taxon>
        <taxon>Dikarya</taxon>
        <taxon>Basidiomycota</taxon>
        <taxon>Agaricomycotina</taxon>
        <taxon>Agaricomycetes</taxon>
        <taxon>Sebacinales</taxon>
        <taxon>Serendipitaceae</taxon>
        <taxon>Serendipita</taxon>
    </lineage>
</organism>
<dbReference type="InterPro" id="IPR036291">
    <property type="entry name" value="NAD(P)-bd_dom_sf"/>
</dbReference>
<proteinExistence type="predicted"/>
<evidence type="ECO:0000313" key="1">
    <source>
        <dbReference type="EMBL" id="KIM33808.1"/>
    </source>
</evidence>
<accession>A0A0C2X6T5</accession>
<reference evidence="2" key="2">
    <citation type="submission" date="2015-01" db="EMBL/GenBank/DDBJ databases">
        <title>Evolutionary Origins and Diversification of the Mycorrhizal Mutualists.</title>
        <authorList>
            <consortium name="DOE Joint Genome Institute"/>
            <consortium name="Mycorrhizal Genomics Consortium"/>
            <person name="Kohler A."/>
            <person name="Kuo A."/>
            <person name="Nagy L.G."/>
            <person name="Floudas D."/>
            <person name="Copeland A."/>
            <person name="Barry K.W."/>
            <person name="Cichocki N."/>
            <person name="Veneault-Fourrey C."/>
            <person name="LaButti K."/>
            <person name="Lindquist E.A."/>
            <person name="Lipzen A."/>
            <person name="Lundell T."/>
            <person name="Morin E."/>
            <person name="Murat C."/>
            <person name="Riley R."/>
            <person name="Ohm R."/>
            <person name="Sun H."/>
            <person name="Tunlid A."/>
            <person name="Henrissat B."/>
            <person name="Grigoriev I.V."/>
            <person name="Hibbett D.S."/>
            <person name="Martin F."/>
        </authorList>
    </citation>
    <scope>NUCLEOTIDE SEQUENCE [LARGE SCALE GENOMIC DNA]</scope>
    <source>
        <strain evidence="2">MAFF 305830</strain>
    </source>
</reference>
<dbReference type="OrthoDB" id="63935at2759"/>